<evidence type="ECO:0000256" key="1">
    <source>
        <dbReference type="ARBA" id="ARBA00005641"/>
    </source>
</evidence>
<keyword evidence="6" id="KW-0624">Polysaccharide degradation</keyword>
<keyword evidence="3" id="KW-0136">Cellulose degradation</keyword>
<dbReference type="InterPro" id="IPR017853">
    <property type="entry name" value="GH"/>
</dbReference>
<comment type="similarity">
    <text evidence="1 7">Belongs to the glycosyl hydrolase 5 (cellulase A) family.</text>
</comment>
<keyword evidence="2 7" id="KW-0378">Hydrolase</keyword>
<dbReference type="GO" id="GO:0005576">
    <property type="term" value="C:extracellular region"/>
    <property type="evidence" value="ECO:0007669"/>
    <property type="project" value="TreeGrafter"/>
</dbReference>
<name>A0A806KGY7_9BACT</name>
<evidence type="ECO:0000256" key="7">
    <source>
        <dbReference type="RuleBase" id="RU361153"/>
    </source>
</evidence>
<dbReference type="SUPFAM" id="SSF51445">
    <property type="entry name" value="(Trans)glycosidases"/>
    <property type="match status" value="1"/>
</dbReference>
<dbReference type="InterPro" id="IPR018087">
    <property type="entry name" value="Glyco_hydro_5_CS"/>
</dbReference>
<dbReference type="GO" id="GO:0009986">
    <property type="term" value="C:cell surface"/>
    <property type="evidence" value="ECO:0007669"/>
    <property type="project" value="TreeGrafter"/>
</dbReference>
<sequence length="566" mass="60520">MLKNRKSRNIIIISVLIVAAFAFAFAACGGGGDSGDDDTPNEPESMTTKSALQYFYDENVKAGWNLGNTLDAVNVPSAASETAWGNPAATQALINGVKAQGFDIVRIGCTWIGHVGGAPNYTISQARLARVAKVVNMVHNAGMKAIINIHHDGNYTEPPNTWGFLKFAEVERGEANEAQVKAQLTAMWTQIANYFINYGDYLIFETMNEVHSGNWGGGASDAEQDRLFDWNQTALNAIRATGGNNATRFVAVPGLGSTEPGIVLAAHSRGKLLPNDGANGVSKLIVSVHFYAPSAYTVASATPTQGNEPLRHTIETEELANIDTEAAHLKETFFDNGIAVYYGEWGAPTDVRSSMDTEIKNTHINYISCVAAAARANGIVPIIWDDGGEFKMLERSNGAPKNGLWKDTLTAMITAINDTTDPGDNNGGEGVNLGSYVYGTAENGIDTNYQQAVWSLTSANVTIAKTAETKLVLKLTNAPSAGMQLVWQGPTNEIWWKAADILDDYGVPVTGKGTTWNASAKTLTINLEAALEDYASFSDQPNLNLIIAYYGSADISALGITSATLE</sequence>
<proteinExistence type="inferred from homology"/>
<dbReference type="EMBL" id="JQ844186">
    <property type="protein sequence ID" value="AGS52233.1"/>
    <property type="molecule type" value="Genomic_DNA"/>
</dbReference>
<dbReference type="PROSITE" id="PS51257">
    <property type="entry name" value="PROKAR_LIPOPROTEIN"/>
    <property type="match status" value="1"/>
</dbReference>
<organism evidence="10">
    <name type="scientific">uncultured bacterium contig00056</name>
    <dbReference type="NCBI Taxonomy" id="1181540"/>
    <lineage>
        <taxon>Bacteria</taxon>
        <taxon>environmental samples</taxon>
    </lineage>
</organism>
<keyword evidence="8" id="KW-0732">Signal</keyword>
<evidence type="ECO:0000256" key="6">
    <source>
        <dbReference type="ARBA" id="ARBA00023326"/>
    </source>
</evidence>
<feature type="domain" description="Glycoside hydrolase family 5" evidence="9">
    <location>
        <begin position="76"/>
        <end position="385"/>
    </location>
</feature>
<feature type="signal peptide" evidence="8">
    <location>
        <begin position="1"/>
        <end position="26"/>
    </location>
</feature>
<dbReference type="InterPro" id="IPR001547">
    <property type="entry name" value="Glyco_hydro_5"/>
</dbReference>
<feature type="chain" id="PRO_5032501149" evidence="8">
    <location>
        <begin position="27"/>
        <end position="566"/>
    </location>
</feature>
<keyword evidence="4" id="KW-0119">Carbohydrate metabolism</keyword>
<evidence type="ECO:0000256" key="8">
    <source>
        <dbReference type="SAM" id="SignalP"/>
    </source>
</evidence>
<evidence type="ECO:0000256" key="4">
    <source>
        <dbReference type="ARBA" id="ARBA00023277"/>
    </source>
</evidence>
<dbReference type="PANTHER" id="PTHR31297:SF41">
    <property type="entry name" value="ENDOGLUCANASE, PUTATIVE (AFU_ORTHOLOGUE AFUA_5G01830)-RELATED"/>
    <property type="match status" value="1"/>
</dbReference>
<evidence type="ECO:0000313" key="10">
    <source>
        <dbReference type="EMBL" id="AGS52233.1"/>
    </source>
</evidence>
<keyword evidence="5 7" id="KW-0326">Glycosidase</keyword>
<accession>A0A806KGY7</accession>
<protein>
    <submittedName>
        <fullName evidence="10">Glycoside hydrolase family 5</fullName>
    </submittedName>
</protein>
<reference evidence="10" key="1">
    <citation type="submission" date="2012-03" db="EMBL/GenBank/DDBJ databases">
        <title>Functional metagenomics reveals considerable lignocellulase gene clusters in the gut microbiome of a wood-feeding higher termite.</title>
        <authorList>
            <person name="Liu N."/>
        </authorList>
    </citation>
    <scope>NUCLEOTIDE SEQUENCE</scope>
</reference>
<dbReference type="PROSITE" id="PS00659">
    <property type="entry name" value="GLYCOSYL_HYDROL_F5"/>
    <property type="match status" value="1"/>
</dbReference>
<dbReference type="AlphaFoldDB" id="A0A806KGY7"/>
<evidence type="ECO:0000256" key="3">
    <source>
        <dbReference type="ARBA" id="ARBA00023001"/>
    </source>
</evidence>
<evidence type="ECO:0000256" key="5">
    <source>
        <dbReference type="ARBA" id="ARBA00023295"/>
    </source>
</evidence>
<dbReference type="GO" id="GO:0008422">
    <property type="term" value="F:beta-glucosidase activity"/>
    <property type="evidence" value="ECO:0007669"/>
    <property type="project" value="TreeGrafter"/>
</dbReference>
<dbReference type="PANTHER" id="PTHR31297">
    <property type="entry name" value="GLUCAN ENDO-1,6-BETA-GLUCOSIDASE B"/>
    <property type="match status" value="1"/>
</dbReference>
<dbReference type="InterPro" id="IPR050386">
    <property type="entry name" value="Glycosyl_hydrolase_5"/>
</dbReference>
<evidence type="ECO:0000259" key="9">
    <source>
        <dbReference type="Pfam" id="PF00150"/>
    </source>
</evidence>
<evidence type="ECO:0000256" key="2">
    <source>
        <dbReference type="ARBA" id="ARBA00022801"/>
    </source>
</evidence>
<dbReference type="Pfam" id="PF00150">
    <property type="entry name" value="Cellulase"/>
    <property type="match status" value="1"/>
</dbReference>
<dbReference type="Gene3D" id="3.20.20.80">
    <property type="entry name" value="Glycosidases"/>
    <property type="match status" value="1"/>
</dbReference>
<dbReference type="GO" id="GO:0030245">
    <property type="term" value="P:cellulose catabolic process"/>
    <property type="evidence" value="ECO:0007669"/>
    <property type="project" value="UniProtKB-KW"/>
</dbReference>